<gene>
    <name evidence="4" type="ORF">HRJ34_25025</name>
</gene>
<dbReference type="InterPro" id="IPR001753">
    <property type="entry name" value="Enoyl-CoA_hydra/iso"/>
</dbReference>
<dbReference type="PROSITE" id="PS00166">
    <property type="entry name" value="ENOYL_COA_HYDRATASE"/>
    <property type="match status" value="1"/>
</dbReference>
<dbReference type="InterPro" id="IPR029045">
    <property type="entry name" value="ClpP/crotonase-like_dom_sf"/>
</dbReference>
<dbReference type="InterPro" id="IPR014748">
    <property type="entry name" value="Enoyl-CoA_hydra_C"/>
</dbReference>
<dbReference type="AlphaFoldDB" id="A0A975D259"/>
<evidence type="ECO:0000256" key="3">
    <source>
        <dbReference type="RuleBase" id="RU003707"/>
    </source>
</evidence>
<protein>
    <submittedName>
        <fullName evidence="4">Enoyl-CoA hydratase/isomerase family protein</fullName>
    </submittedName>
</protein>
<comment type="similarity">
    <text evidence="1 3">Belongs to the enoyl-CoA hydratase/isomerase family.</text>
</comment>
<name>A0A975D259_9SPHN</name>
<dbReference type="GO" id="GO:0016836">
    <property type="term" value="F:hydro-lyase activity"/>
    <property type="evidence" value="ECO:0007669"/>
    <property type="project" value="UniProtKB-ARBA"/>
</dbReference>
<dbReference type="GO" id="GO:0006635">
    <property type="term" value="P:fatty acid beta-oxidation"/>
    <property type="evidence" value="ECO:0007669"/>
    <property type="project" value="TreeGrafter"/>
</dbReference>
<dbReference type="RefSeq" id="WP_208632769.1">
    <property type="nucleotide sequence ID" value="NZ_CP059319.1"/>
</dbReference>
<dbReference type="FunFam" id="1.10.12.10:FF:000001">
    <property type="entry name" value="Probable enoyl-CoA hydratase, mitochondrial"/>
    <property type="match status" value="1"/>
</dbReference>
<reference evidence="4" key="1">
    <citation type="submission" date="2020-07" db="EMBL/GenBank/DDBJ databases">
        <authorList>
            <person name="Camacho E."/>
        </authorList>
    </citation>
    <scope>NUCLEOTIDE SEQUENCE</scope>
    <source>
        <strain evidence="4">MPO218</strain>
    </source>
</reference>
<dbReference type="PANTHER" id="PTHR11941:SF54">
    <property type="entry name" value="ENOYL-COA HYDRATASE, MITOCHONDRIAL"/>
    <property type="match status" value="1"/>
</dbReference>
<dbReference type="Proteomes" id="UP000664914">
    <property type="component" value="Chromosome"/>
</dbReference>
<reference evidence="4" key="2">
    <citation type="submission" date="2021-04" db="EMBL/GenBank/DDBJ databases">
        <title>Isolation and genomic analysis of the ibuprofen-degrading bacterium Sphingomonas strain MPO218.</title>
        <authorList>
            <person name="Aulestia M."/>
            <person name="Flores A."/>
            <person name="Mangas E.L."/>
            <person name="Perez-Pulido A.J."/>
            <person name="Santero E."/>
            <person name="Camacho E.M."/>
        </authorList>
    </citation>
    <scope>NUCLEOTIDE SEQUENCE</scope>
    <source>
        <strain evidence="4">MPO218</strain>
    </source>
</reference>
<dbReference type="InterPro" id="IPR018376">
    <property type="entry name" value="Enoyl-CoA_hyd/isom_CS"/>
</dbReference>
<dbReference type="FunFam" id="3.90.226.10:FF:000009">
    <property type="entry name" value="Carnitinyl-CoA dehydratase"/>
    <property type="match status" value="1"/>
</dbReference>
<evidence type="ECO:0000313" key="4">
    <source>
        <dbReference type="EMBL" id="QTH21542.1"/>
    </source>
</evidence>
<accession>A0A975D259</accession>
<organism evidence="4 5">
    <name type="scientific">Rhizorhabdus wittichii</name>
    <dbReference type="NCBI Taxonomy" id="160791"/>
    <lineage>
        <taxon>Bacteria</taxon>
        <taxon>Pseudomonadati</taxon>
        <taxon>Pseudomonadota</taxon>
        <taxon>Alphaproteobacteria</taxon>
        <taxon>Sphingomonadales</taxon>
        <taxon>Sphingomonadaceae</taxon>
        <taxon>Rhizorhabdus</taxon>
    </lineage>
</organism>
<dbReference type="SUPFAM" id="SSF52096">
    <property type="entry name" value="ClpP/crotonase"/>
    <property type="match status" value="1"/>
</dbReference>
<sequence>MRDYETLSVAEAAPHVLVVTLDRPAAANAVTSRMGRDLLDLFTDLAGLDHGWRCVILTGAGRFFCAGGDLKERAGMSDERWRRQHLLFERMIAALLDCQVPVIAAVNGAAYAGGLEIALACDFIHAAEEARFALTEAKLGFMPGSGGTQTLPRAIGERRAKELLLAAMPFSAREALDWGLVNRVVPAEALMPQAVETARAIAGNAPLATRKIKHVVHHGLSLDLRSALMLELEAYGQLIVSEDRQEGVRAFNEKRPPAFKGR</sequence>
<dbReference type="Pfam" id="PF00378">
    <property type="entry name" value="ECH_1"/>
    <property type="match status" value="1"/>
</dbReference>
<dbReference type="Gene3D" id="1.10.12.10">
    <property type="entry name" value="Lyase 2-enoyl-coa Hydratase, Chain A, domain 2"/>
    <property type="match status" value="1"/>
</dbReference>
<keyword evidence="2" id="KW-0456">Lyase</keyword>
<evidence type="ECO:0000313" key="5">
    <source>
        <dbReference type="Proteomes" id="UP000664914"/>
    </source>
</evidence>
<dbReference type="PANTHER" id="PTHR11941">
    <property type="entry name" value="ENOYL-COA HYDRATASE-RELATED"/>
    <property type="match status" value="1"/>
</dbReference>
<evidence type="ECO:0000256" key="1">
    <source>
        <dbReference type="ARBA" id="ARBA00005254"/>
    </source>
</evidence>
<proteinExistence type="inferred from homology"/>
<dbReference type="EMBL" id="CP059319">
    <property type="protein sequence ID" value="QTH21542.1"/>
    <property type="molecule type" value="Genomic_DNA"/>
</dbReference>
<evidence type="ECO:0000256" key="2">
    <source>
        <dbReference type="ARBA" id="ARBA00023239"/>
    </source>
</evidence>
<dbReference type="Gene3D" id="3.90.226.10">
    <property type="entry name" value="2-enoyl-CoA Hydratase, Chain A, domain 1"/>
    <property type="match status" value="1"/>
</dbReference>
<dbReference type="CDD" id="cd06558">
    <property type="entry name" value="crotonase-like"/>
    <property type="match status" value="1"/>
</dbReference>